<evidence type="ECO:0000256" key="1">
    <source>
        <dbReference type="ARBA" id="ARBA00006290"/>
    </source>
</evidence>
<feature type="region of interest" description="Disordered" evidence="2">
    <location>
        <begin position="258"/>
        <end position="280"/>
    </location>
</feature>
<feature type="region of interest" description="Disordered" evidence="2">
    <location>
        <begin position="1048"/>
        <end position="1090"/>
    </location>
</feature>
<feature type="compositionally biased region" description="Basic and acidic residues" evidence="2">
    <location>
        <begin position="258"/>
        <end position="271"/>
    </location>
</feature>
<feature type="compositionally biased region" description="Basic and acidic residues" evidence="2">
    <location>
        <begin position="625"/>
        <end position="636"/>
    </location>
</feature>
<dbReference type="Gene3D" id="1.20.58.2220">
    <property type="entry name" value="Formin, FH2 domain"/>
    <property type="match status" value="1"/>
</dbReference>
<feature type="region of interest" description="Disordered" evidence="2">
    <location>
        <begin position="606"/>
        <end position="641"/>
    </location>
</feature>
<reference evidence="4" key="1">
    <citation type="submission" date="2021-01" db="EMBL/GenBank/DDBJ databases">
        <authorList>
            <person name="Corre E."/>
            <person name="Pelletier E."/>
            <person name="Niang G."/>
            <person name="Scheremetjew M."/>
            <person name="Finn R."/>
            <person name="Kale V."/>
            <person name="Holt S."/>
            <person name="Cochrane G."/>
            <person name="Meng A."/>
            <person name="Brown T."/>
            <person name="Cohen L."/>
        </authorList>
    </citation>
    <scope>NUCLEOTIDE SEQUENCE</scope>
    <source>
        <strain evidence="4">CCMP1510</strain>
    </source>
</reference>
<organism evidence="4">
    <name type="scientific">Aureoumbra lagunensis</name>
    <dbReference type="NCBI Taxonomy" id="44058"/>
    <lineage>
        <taxon>Eukaryota</taxon>
        <taxon>Sar</taxon>
        <taxon>Stramenopiles</taxon>
        <taxon>Ochrophyta</taxon>
        <taxon>Pelagophyceae</taxon>
        <taxon>Pelagomonadales</taxon>
        <taxon>Aureoumbra</taxon>
    </lineage>
</organism>
<dbReference type="PANTHER" id="PTHR13015">
    <property type="entry name" value="PROTEIN AD-016-RELATED"/>
    <property type="match status" value="1"/>
</dbReference>
<evidence type="ECO:0000313" key="4">
    <source>
        <dbReference type="EMBL" id="CAE0370939.1"/>
    </source>
</evidence>
<dbReference type="SMART" id="SM00498">
    <property type="entry name" value="FH2"/>
    <property type="match status" value="1"/>
</dbReference>
<sequence length="1154" mass="126628">MRGIATAQAQEHGILIGESVHNNDQAKTHFQATGGTEDVASILARLPDLLRRNRVLANLARTLEILANKATNSALSIEDAVSCLLAGKVIEALLNLPGGLSILLSLPAERFAFKKLCVSALLCKVPLFTTRILELLAALAVLPETQHQVEALRMVRSVFTTLDKRTYWGQSACLREPLIAATCVQIDQRPPSFAAISQIILDQNSRFDLRTAAIQALTAICAAVHRAQGGEHALWTQVQIFYALRCIGGSTISKQDKELKKPITDATDRRRASTTNVRRMSATDGTEIEEGSLCAPLVALLEYAENTDEMLRIAVERFLDSWDARELDEAELLASLDDAPGSAIRCAILASRIRRAALLLAHADVDELLHKLGEELEVAAAQPASASETENQVSHIDVHATAAALHRLQPRGSVSFSVSFRPDRPLSKPALTTLSTKLKDDPKYSKYFKMLRLHIPVLAVAQKMQAEGLDSAVLDLDPEQPLSADYASKASEEATTREKRLAPEIALKDHPVYAKYFRMLKMHIPRQAVVNKMNADGLDATILDKDPEGPLEVSAAAEPALCITPLKDDKIYGKYIKQLRMHVPRIAIEAKMAAEGLDSQVLHLDPDKPLPAKFKTPNSSSTLKSAEEKKSAEPPKHCARPPNVKVRKVFLDLITDGSGTFYQHVQTRDVVMHAAAIEELERVFHVPARRSALASEDAAAAAQAAASDMAQIQAESARGKGQLESIVAGTLGPKRAFALNLMFGSLKIPTPRVADMLTKLDKGNDLAQLGILYNMLADASEVTAVDHACNEKAENALIKKYDEISQFFLELRRVPRKRSRVVILWLAATVEDRALEIRTSVEAHSNAAIAVSSSSGLKRILHLALAISNFTNSGTARSNVAGVKLSSLLKLRNTKTTPTDSHHQIKNLLAFVVKHVGIEPDALRTELSSDMLAASYLTTPRNEIKTLINQLGAELDVAKAECESLKGASHQDIALTNATTICNTAEKAITELRADFDEMEKAVDQMLATYGEAPNADFEELLRSIDRFVVYYEDESRELDEADARRKRREQLAQKQQEREKAIGVLQTNKYKREASSRDSSNPSPPTGGALRAALKRIASGRALEFTDETKKKSSSQQYTTLKSFAHEKISQIRGAHRPQDNDDYDDDDDDEFD</sequence>
<dbReference type="GO" id="GO:0030041">
    <property type="term" value="P:actin filament polymerization"/>
    <property type="evidence" value="ECO:0007669"/>
    <property type="project" value="TreeGrafter"/>
</dbReference>
<proteinExistence type="inferred from homology"/>
<feature type="compositionally biased region" description="Basic and acidic residues" evidence="2">
    <location>
        <begin position="1050"/>
        <end position="1062"/>
    </location>
</feature>
<name>A0A7S3K0N0_9STRA</name>
<accession>A0A7S3K0N0</accession>
<dbReference type="EMBL" id="HBIJ01017688">
    <property type="protein sequence ID" value="CAE0370939.1"/>
    <property type="molecule type" value="Transcribed_RNA"/>
</dbReference>
<evidence type="ECO:0000259" key="3">
    <source>
        <dbReference type="PROSITE" id="PS51444"/>
    </source>
</evidence>
<dbReference type="InterPro" id="IPR042201">
    <property type="entry name" value="FH2_Formin_sf"/>
</dbReference>
<dbReference type="InterPro" id="IPR015425">
    <property type="entry name" value="FH2_Formin"/>
</dbReference>
<dbReference type="PANTHER" id="PTHR13015:SF0">
    <property type="entry name" value="WASH COMPLEX SUBUNIT 3"/>
    <property type="match status" value="1"/>
</dbReference>
<dbReference type="InterPro" id="IPR019309">
    <property type="entry name" value="WASHC3"/>
</dbReference>
<dbReference type="PROSITE" id="PS51444">
    <property type="entry name" value="FH2"/>
    <property type="match status" value="1"/>
</dbReference>
<dbReference type="GO" id="GO:0071203">
    <property type="term" value="C:WASH complex"/>
    <property type="evidence" value="ECO:0007669"/>
    <property type="project" value="InterPro"/>
</dbReference>
<protein>
    <recommendedName>
        <fullName evidence="3">FH2 domain-containing protein</fullName>
    </recommendedName>
</protein>
<dbReference type="SUPFAM" id="SSF101447">
    <property type="entry name" value="Formin homology 2 domain (FH2 domain)"/>
    <property type="match status" value="1"/>
</dbReference>
<gene>
    <name evidence="4" type="ORF">ALAG00032_LOCUS11719</name>
</gene>
<dbReference type="AlphaFoldDB" id="A0A7S3K0N0"/>
<feature type="region of interest" description="Disordered" evidence="2">
    <location>
        <begin position="1105"/>
        <end position="1154"/>
    </location>
</feature>
<dbReference type="Pfam" id="PF02181">
    <property type="entry name" value="FH2"/>
    <property type="match status" value="1"/>
</dbReference>
<dbReference type="Pfam" id="PF10152">
    <property type="entry name" value="CCDC53"/>
    <property type="match status" value="3"/>
</dbReference>
<feature type="compositionally biased region" description="Acidic residues" evidence="2">
    <location>
        <begin position="1142"/>
        <end position="1154"/>
    </location>
</feature>
<feature type="domain" description="FH2" evidence="3">
    <location>
        <begin position="635"/>
        <end position="1058"/>
    </location>
</feature>
<comment type="similarity">
    <text evidence="1">Belongs to the CCDC53 family.</text>
</comment>
<evidence type="ECO:0000256" key="2">
    <source>
        <dbReference type="SAM" id="MobiDB-lite"/>
    </source>
</evidence>
<dbReference type="GO" id="GO:0006887">
    <property type="term" value="P:exocytosis"/>
    <property type="evidence" value="ECO:0007669"/>
    <property type="project" value="TreeGrafter"/>
</dbReference>